<protein>
    <recommendedName>
        <fullName evidence="2">histidine kinase</fullName>
        <ecNumber evidence="2">2.7.13.3</ecNumber>
    </recommendedName>
</protein>
<feature type="transmembrane region" description="Helical" evidence="10">
    <location>
        <begin position="80"/>
        <end position="98"/>
    </location>
</feature>
<dbReference type="Gene3D" id="3.30.565.10">
    <property type="entry name" value="Histidine kinase-like ATPase, C-terminal domain"/>
    <property type="match status" value="1"/>
</dbReference>
<dbReference type="InterPro" id="IPR000014">
    <property type="entry name" value="PAS"/>
</dbReference>
<keyword evidence="9" id="KW-0175">Coiled coil</keyword>
<evidence type="ECO:0000256" key="5">
    <source>
        <dbReference type="ARBA" id="ARBA00022741"/>
    </source>
</evidence>
<evidence type="ECO:0000256" key="6">
    <source>
        <dbReference type="ARBA" id="ARBA00022777"/>
    </source>
</evidence>
<dbReference type="InterPro" id="IPR004358">
    <property type="entry name" value="Sig_transdc_His_kin-like_C"/>
</dbReference>
<dbReference type="InterPro" id="IPR036097">
    <property type="entry name" value="HisK_dim/P_sf"/>
</dbReference>
<dbReference type="PROSITE" id="PS50109">
    <property type="entry name" value="HIS_KIN"/>
    <property type="match status" value="1"/>
</dbReference>
<feature type="transmembrane region" description="Helical" evidence="10">
    <location>
        <begin position="26"/>
        <end position="44"/>
    </location>
</feature>
<evidence type="ECO:0000256" key="2">
    <source>
        <dbReference type="ARBA" id="ARBA00012438"/>
    </source>
</evidence>
<dbReference type="PRINTS" id="PR00344">
    <property type="entry name" value="BCTRLSENSOR"/>
</dbReference>
<evidence type="ECO:0000259" key="11">
    <source>
        <dbReference type="PROSITE" id="PS50109"/>
    </source>
</evidence>
<keyword evidence="10" id="KW-0812">Transmembrane</keyword>
<organism evidence="13 14">
    <name type="scientific">Leptospira neocaledonica</name>
    <dbReference type="NCBI Taxonomy" id="2023192"/>
    <lineage>
        <taxon>Bacteria</taxon>
        <taxon>Pseudomonadati</taxon>
        <taxon>Spirochaetota</taxon>
        <taxon>Spirochaetia</taxon>
        <taxon>Leptospirales</taxon>
        <taxon>Leptospiraceae</taxon>
        <taxon>Leptospira</taxon>
    </lineage>
</organism>
<dbReference type="PANTHER" id="PTHR43065:SF10">
    <property type="entry name" value="PEROXIDE STRESS-ACTIVATED HISTIDINE KINASE MAK3"/>
    <property type="match status" value="1"/>
</dbReference>
<evidence type="ECO:0000256" key="8">
    <source>
        <dbReference type="ARBA" id="ARBA00023012"/>
    </source>
</evidence>
<dbReference type="Gene3D" id="3.30.450.20">
    <property type="entry name" value="PAS domain"/>
    <property type="match status" value="1"/>
</dbReference>
<dbReference type="EC" id="2.7.13.3" evidence="2"/>
<dbReference type="CDD" id="cd00130">
    <property type="entry name" value="PAS"/>
    <property type="match status" value="1"/>
</dbReference>
<comment type="caution">
    <text evidence="13">The sequence shown here is derived from an EMBL/GenBank/DDBJ whole genome shotgun (WGS) entry which is preliminary data.</text>
</comment>
<dbReference type="SMART" id="SM00091">
    <property type="entry name" value="PAS"/>
    <property type="match status" value="2"/>
</dbReference>
<keyword evidence="10" id="KW-0472">Membrane</keyword>
<evidence type="ECO:0000256" key="4">
    <source>
        <dbReference type="ARBA" id="ARBA00022679"/>
    </source>
</evidence>
<evidence type="ECO:0000256" key="3">
    <source>
        <dbReference type="ARBA" id="ARBA00022553"/>
    </source>
</evidence>
<dbReference type="CDD" id="cd00082">
    <property type="entry name" value="HisKA"/>
    <property type="match status" value="1"/>
</dbReference>
<evidence type="ECO:0000256" key="7">
    <source>
        <dbReference type="ARBA" id="ARBA00022840"/>
    </source>
</evidence>
<keyword evidence="7" id="KW-0067">ATP-binding</keyword>
<dbReference type="InterPro" id="IPR003661">
    <property type="entry name" value="HisK_dim/P_dom"/>
</dbReference>
<dbReference type="InterPro" id="IPR003594">
    <property type="entry name" value="HATPase_dom"/>
</dbReference>
<evidence type="ECO:0000259" key="12">
    <source>
        <dbReference type="PROSITE" id="PS50112"/>
    </source>
</evidence>
<dbReference type="EMBL" id="NPEA01000002">
    <property type="protein sequence ID" value="PJZ78363.1"/>
    <property type="molecule type" value="Genomic_DNA"/>
</dbReference>
<gene>
    <name evidence="13" type="ORF">CH365_03385</name>
</gene>
<keyword evidence="3" id="KW-0597">Phosphoprotein</keyword>
<keyword evidence="8" id="KW-0902">Two-component regulatory system</keyword>
<dbReference type="PROSITE" id="PS50112">
    <property type="entry name" value="PAS"/>
    <property type="match status" value="1"/>
</dbReference>
<keyword evidence="4" id="KW-0808">Transferase</keyword>
<dbReference type="SMART" id="SM00388">
    <property type="entry name" value="HisKA"/>
    <property type="match status" value="1"/>
</dbReference>
<dbReference type="PANTHER" id="PTHR43065">
    <property type="entry name" value="SENSOR HISTIDINE KINASE"/>
    <property type="match status" value="1"/>
</dbReference>
<keyword evidence="5" id="KW-0547">Nucleotide-binding</keyword>
<feature type="domain" description="Histidine kinase" evidence="11">
    <location>
        <begin position="625"/>
        <end position="794"/>
    </location>
</feature>
<dbReference type="SUPFAM" id="SSF47384">
    <property type="entry name" value="Homodimeric domain of signal transducing histidine kinase"/>
    <property type="match status" value="1"/>
</dbReference>
<dbReference type="Pfam" id="PF02518">
    <property type="entry name" value="HATPase_c"/>
    <property type="match status" value="1"/>
</dbReference>
<feature type="domain" description="PAS" evidence="12">
    <location>
        <begin position="338"/>
        <end position="386"/>
    </location>
</feature>
<dbReference type="GO" id="GO:0005524">
    <property type="term" value="F:ATP binding"/>
    <property type="evidence" value="ECO:0007669"/>
    <property type="project" value="UniProtKB-KW"/>
</dbReference>
<dbReference type="InterPro" id="IPR036890">
    <property type="entry name" value="HATPase_C_sf"/>
</dbReference>
<dbReference type="SMART" id="SM00387">
    <property type="entry name" value="HATPase_c"/>
    <property type="match status" value="1"/>
</dbReference>
<dbReference type="SUPFAM" id="SSF55874">
    <property type="entry name" value="ATPase domain of HSP90 chaperone/DNA topoisomerase II/histidine kinase"/>
    <property type="match status" value="1"/>
</dbReference>
<name>A0A2N0A2K0_9LEPT</name>
<proteinExistence type="predicted"/>
<dbReference type="InterPro" id="IPR035965">
    <property type="entry name" value="PAS-like_dom_sf"/>
</dbReference>
<keyword evidence="14" id="KW-1185">Reference proteome</keyword>
<keyword evidence="10" id="KW-1133">Transmembrane helix</keyword>
<feature type="coiled-coil region" evidence="9">
    <location>
        <begin position="438"/>
        <end position="472"/>
    </location>
</feature>
<feature type="transmembrane region" description="Helical" evidence="10">
    <location>
        <begin position="56"/>
        <end position="73"/>
    </location>
</feature>
<comment type="catalytic activity">
    <reaction evidence="1">
        <text>ATP + protein L-histidine = ADP + protein N-phospho-L-histidine.</text>
        <dbReference type="EC" id="2.7.13.3"/>
    </reaction>
</comment>
<reference evidence="13 14" key="1">
    <citation type="submission" date="2017-07" db="EMBL/GenBank/DDBJ databases">
        <title>Leptospira spp. isolated from tropical soils.</title>
        <authorList>
            <person name="Thibeaux R."/>
            <person name="Iraola G."/>
            <person name="Ferres I."/>
            <person name="Bierque E."/>
            <person name="Girault D."/>
            <person name="Soupe-Gilbert M.-E."/>
            <person name="Picardeau M."/>
            <person name="Goarant C."/>
        </authorList>
    </citation>
    <scope>NUCLEOTIDE SEQUENCE [LARGE SCALE GENOMIC DNA]</scope>
    <source>
        <strain evidence="13 14">ES4-C-A1</strain>
    </source>
</reference>
<dbReference type="Pfam" id="PF13426">
    <property type="entry name" value="PAS_9"/>
    <property type="match status" value="1"/>
</dbReference>
<dbReference type="RefSeq" id="WP_100767199.1">
    <property type="nucleotide sequence ID" value="NZ_NPEA01000002.1"/>
</dbReference>
<keyword evidence="6 13" id="KW-0418">Kinase</keyword>
<evidence type="ECO:0000313" key="14">
    <source>
        <dbReference type="Proteomes" id="UP000231843"/>
    </source>
</evidence>
<accession>A0A2N0A2K0</accession>
<evidence type="ECO:0000256" key="10">
    <source>
        <dbReference type="SAM" id="Phobius"/>
    </source>
</evidence>
<dbReference type="SUPFAM" id="SSF55785">
    <property type="entry name" value="PYP-like sensor domain (PAS domain)"/>
    <property type="match status" value="1"/>
</dbReference>
<dbReference type="AlphaFoldDB" id="A0A2N0A2K0"/>
<sequence>MILRRLKRLIYPPLSADPEKDVSIKLLYGLMYVTFAVAVSYRIIHPLISEKPKNVYYSFYLIPSAVILCHLLAKSGRVKLGAHIMIFLQWLALCIVSMREGGVYATSFSQFMIIIVLASLILGQVGALFYTLLSFSTGLLSIYLKSKGMIPAPNYPVGEWSAFIGNSVGIFMAWILMKFGLSGLSKIREELSRAQIDAKLGGITLNLETKEVTLSKEYRIMLGDKTAKESTTILMDQFLERYVDGDNKEKIVSELAEGAKHFNDPSYSTEFIFRTKGDDGKTRYILAKGKYKDSVIGYGTGQDITEKHIAGEEIKASQELFSKVFKLSPYATSISNYEDGKYVDINDGFTELLGYTREEVIGRTSVELGIWLSSDEREHFKEKIKKDGFLYNEEVTFRAKDGRYIQVEFSTRFTVIDGEKRMINMVKDISSKKEAAELRILNNEISSQNELIAKQKAELESTLEYLQKTQNQLILSEKMASLGQLVAGIAHEINNPIGVIRAANESVKNHFDRVLDRMQEAASVLENLGNEAKLEFQTLLKKGRAYQEIIPPKVVRAKTKILESRLKELGISESRNIAEGLIEAGLEEALEDFPKLFIGEKIQHIIQYALDEIQASRSSKLVDMSVDRTSKIVYALKNFSHFSNGGPKAPVDIRESIDTVLTIYQNQLKSGIEIIKEYEAGIPIVPGYSDDLLHVWTNLIYNAAQAMAFKGILKINVGAGGGKDHICIKISDNGPGIPESIQERIFEPFFTTKAPGEGSGLGLDIVKRIVENHGGSIGFETSPKGTAFLVILPQ</sequence>
<dbReference type="Pfam" id="PF00512">
    <property type="entry name" value="HisKA"/>
    <property type="match status" value="1"/>
</dbReference>
<dbReference type="InterPro" id="IPR005467">
    <property type="entry name" value="His_kinase_dom"/>
</dbReference>
<dbReference type="OrthoDB" id="9784397at2"/>
<evidence type="ECO:0000256" key="1">
    <source>
        <dbReference type="ARBA" id="ARBA00000085"/>
    </source>
</evidence>
<dbReference type="Proteomes" id="UP000231843">
    <property type="component" value="Unassembled WGS sequence"/>
</dbReference>
<dbReference type="Gene3D" id="1.10.287.130">
    <property type="match status" value="1"/>
</dbReference>
<dbReference type="GO" id="GO:0000155">
    <property type="term" value="F:phosphorelay sensor kinase activity"/>
    <property type="evidence" value="ECO:0007669"/>
    <property type="project" value="InterPro"/>
</dbReference>
<dbReference type="NCBIfam" id="TIGR00229">
    <property type="entry name" value="sensory_box"/>
    <property type="match status" value="1"/>
</dbReference>
<evidence type="ECO:0000256" key="9">
    <source>
        <dbReference type="SAM" id="Coils"/>
    </source>
</evidence>
<evidence type="ECO:0000313" key="13">
    <source>
        <dbReference type="EMBL" id="PJZ78363.1"/>
    </source>
</evidence>
<feature type="transmembrane region" description="Helical" evidence="10">
    <location>
        <begin position="164"/>
        <end position="184"/>
    </location>
</feature>